<dbReference type="EMBL" id="KT006999">
    <property type="protein sequence ID" value="AKQ02362.1"/>
    <property type="molecule type" value="Genomic_DNA"/>
</dbReference>
<reference evidence="1" key="1">
    <citation type="journal article" date="2015" name="ISME J.">
        <title>Aquifer environment selects for microbial species cohorts in sediment and groundwater.</title>
        <authorList>
            <person name="Hug L.A."/>
            <person name="Thomas B.C."/>
            <person name="Brown C.T."/>
            <person name="Frischkorn K.R."/>
            <person name="Williams K.H."/>
            <person name="Tringe S.G."/>
            <person name="Banfield J.F."/>
        </authorList>
    </citation>
    <scope>NUCLEOTIDE SEQUENCE</scope>
</reference>
<protein>
    <submittedName>
        <fullName evidence="1">Uncharacterized protein</fullName>
    </submittedName>
</protein>
<accession>A0A0H4T7F8</accession>
<sequence length="284" mass="32967">MSDLLVHCSHCGKKILRRKGWVKENIKLKQRNYCSLKCLAEGRRLRVTIRCENPLCGKNIERVLTQLSPHNYCSHSCAMIVNNKKFPKRIALVKQCKYCRKNFKGGAIKYCSTKCQYLAAKISKDKLLKLIRTFYKKNGRIPFKSEFSHYHAIRGRFGTWNHAIKSAGFEPNPVMFAKKFIANDGHKCDSLSEKIIDDWLYARGVKHEINFPYPGNGGFSTDFKVGNFWIEFFGLSGQHKKYDELKFKKMNLAKINKLKIVEIYPKDLYPKSKLRNILGMLTGR</sequence>
<dbReference type="InterPro" id="IPR041025">
    <property type="entry name" value="HNH_repeat"/>
</dbReference>
<evidence type="ECO:0000313" key="1">
    <source>
        <dbReference type="EMBL" id="AKQ02362.1"/>
    </source>
</evidence>
<proteinExistence type="predicted"/>
<dbReference type="AlphaFoldDB" id="A0A0H4T7F8"/>
<name>A0A0H4T7F8_9BACT</name>
<dbReference type="Pfam" id="PF18780">
    <property type="entry name" value="HNH_repeat"/>
    <property type="match status" value="1"/>
</dbReference>
<organism evidence="1">
    <name type="scientific">uncultured Microgenomates bacterium Rifle_16ft_4_minimus_37633</name>
    <dbReference type="NCBI Taxonomy" id="1665114"/>
    <lineage>
        <taxon>Bacteria</taxon>
        <taxon>Candidatus Microgenomatota</taxon>
        <taxon>environmental samples</taxon>
    </lineage>
</organism>